<dbReference type="InterPro" id="IPR036599">
    <property type="entry name" value="DNA_ligase_N_sf"/>
</dbReference>
<dbReference type="PANTHER" id="PTHR45674:SF4">
    <property type="entry name" value="DNA LIGASE 1"/>
    <property type="match status" value="1"/>
</dbReference>
<dbReference type="InterPro" id="IPR012309">
    <property type="entry name" value="DNA_ligase_ATP-dep_C"/>
</dbReference>
<dbReference type="Gene3D" id="3.30.470.30">
    <property type="entry name" value="DNA ligase/mRNA capping enzyme"/>
    <property type="match status" value="1"/>
</dbReference>
<dbReference type="GO" id="GO:0003677">
    <property type="term" value="F:DNA binding"/>
    <property type="evidence" value="ECO:0007669"/>
    <property type="project" value="InterPro"/>
</dbReference>
<keyword evidence="4" id="KW-0132">Cell division</keyword>
<gene>
    <name evidence="15" type="ORF">A2Z67_05575</name>
</gene>
<comment type="catalytic activity">
    <reaction evidence="12">
        <text>ATP + (deoxyribonucleotide)n-3'-hydroxyl + 5'-phospho-(deoxyribonucleotide)m = (deoxyribonucleotide)n+m + AMP + diphosphate.</text>
        <dbReference type="EC" id="6.5.1.1"/>
    </reaction>
</comment>
<evidence type="ECO:0000313" key="16">
    <source>
        <dbReference type="Proteomes" id="UP000176939"/>
    </source>
</evidence>
<dbReference type="Proteomes" id="UP000176939">
    <property type="component" value="Unassembled WGS sequence"/>
</dbReference>
<reference evidence="15 16" key="1">
    <citation type="journal article" date="2016" name="Nat. Commun.">
        <title>Thousands of microbial genomes shed light on interconnected biogeochemical processes in an aquifer system.</title>
        <authorList>
            <person name="Anantharaman K."/>
            <person name="Brown C.T."/>
            <person name="Hug L.A."/>
            <person name="Sharon I."/>
            <person name="Castelle C.J."/>
            <person name="Probst A.J."/>
            <person name="Thomas B.C."/>
            <person name="Singh A."/>
            <person name="Wilkins M.J."/>
            <person name="Karaoz U."/>
            <person name="Brodie E.L."/>
            <person name="Williams K.H."/>
            <person name="Hubbard S.S."/>
            <person name="Banfield J.F."/>
        </authorList>
    </citation>
    <scope>NUCLEOTIDE SEQUENCE [LARGE SCALE GENOMIC DNA]</scope>
</reference>
<dbReference type="GO" id="GO:0071897">
    <property type="term" value="P:DNA biosynthetic process"/>
    <property type="evidence" value="ECO:0007669"/>
    <property type="project" value="InterPro"/>
</dbReference>
<comment type="caution">
    <text evidence="15">The sequence shown here is derived from an EMBL/GenBank/DDBJ whole genome shotgun (WGS) entry which is preliminary data.</text>
</comment>
<dbReference type="EC" id="6.5.1.1" evidence="2"/>
<evidence type="ECO:0000256" key="5">
    <source>
        <dbReference type="ARBA" id="ARBA00022705"/>
    </source>
</evidence>
<evidence type="ECO:0000256" key="4">
    <source>
        <dbReference type="ARBA" id="ARBA00022618"/>
    </source>
</evidence>
<evidence type="ECO:0000256" key="7">
    <source>
        <dbReference type="ARBA" id="ARBA00022763"/>
    </source>
</evidence>
<dbReference type="Gene3D" id="1.10.3260.10">
    <property type="entry name" value="DNA ligase, ATP-dependent, N-terminal domain"/>
    <property type="match status" value="1"/>
</dbReference>
<dbReference type="GO" id="GO:0006273">
    <property type="term" value="P:lagging strand elongation"/>
    <property type="evidence" value="ECO:0007669"/>
    <property type="project" value="TreeGrafter"/>
</dbReference>
<evidence type="ECO:0000256" key="6">
    <source>
        <dbReference type="ARBA" id="ARBA00022741"/>
    </source>
</evidence>
<evidence type="ECO:0000256" key="8">
    <source>
        <dbReference type="ARBA" id="ARBA00022840"/>
    </source>
</evidence>
<dbReference type="GO" id="GO:0006281">
    <property type="term" value="P:DNA repair"/>
    <property type="evidence" value="ECO:0007669"/>
    <property type="project" value="UniProtKB-KW"/>
</dbReference>
<keyword evidence="5" id="KW-0235">DNA replication</keyword>
<dbReference type="Pfam" id="PF04675">
    <property type="entry name" value="DNA_ligase_A_N"/>
    <property type="match status" value="1"/>
</dbReference>
<dbReference type="InterPro" id="IPR050191">
    <property type="entry name" value="ATP-dep_DNA_ligase"/>
</dbReference>
<name>A0A1F7WZJ9_9BACT</name>
<comment type="similarity">
    <text evidence="1 13">Belongs to the ATP-dependent DNA ligase family.</text>
</comment>
<sequence length="568" mass="64835">MKFKELSLYLEKLEKTPSRNTMTGILADLFKKSQAKEIDKIVYLLLGSLGPKYEGIVFDMADKMILRAIAKAYDKDLSLVSNLYKNQGDLGNVAQELSKNTKNNFAVTEVFKRLLEITKDEGEGSQERKVKDLAYLFSNLDPLSCRFLARIPVGRLRLGFSDKTILDALSWMIKGDKSVKSFLEKAYQVLPDPGLLAKKVKMEGLEKATREVKPIVGVPVLPMLAQRLKSPKEMIEKMHKVAVEPKLDGLRLSIHFKKGKNLLIKAFTRNLNETSWMFPELKTIKDSINASEVILDSEAVGLEEETKQMADFQTTMTRRRKHEIEKALSKIGIKFFIFDILSKNGKNLMDLPYLERRKILERTFKESRNFKLVDYKITQKPEDIESIYKTKIGLGFEGVLVKKIDGSYIPGRTGWRWVKMKQEEKAKGKLADTVDAVVMGYTRGKGKRTQFGLGQFLVGVLGGEKIKTVTKIGTGLTDEQFREMKTRLVKLEVKEKPLEYDIHKNYTPDVWVRPYLVVEIAADEISKSPTHSAGYALRFPRLVRFRDDKAPSEATTTLEIKKLFELQK</sequence>
<keyword evidence="8" id="KW-0067">ATP-binding</keyword>
<dbReference type="GO" id="GO:0005524">
    <property type="term" value="F:ATP binding"/>
    <property type="evidence" value="ECO:0007669"/>
    <property type="project" value="UniProtKB-KW"/>
</dbReference>
<keyword evidence="7" id="KW-0227">DNA damage</keyword>
<dbReference type="InterPro" id="IPR012340">
    <property type="entry name" value="NA-bd_OB-fold"/>
</dbReference>
<dbReference type="SUPFAM" id="SSF56091">
    <property type="entry name" value="DNA ligase/mRNA capping enzyme, catalytic domain"/>
    <property type="match status" value="1"/>
</dbReference>
<dbReference type="PROSITE" id="PS50160">
    <property type="entry name" value="DNA_LIGASE_A3"/>
    <property type="match status" value="1"/>
</dbReference>
<evidence type="ECO:0000256" key="10">
    <source>
        <dbReference type="ARBA" id="ARBA00023204"/>
    </source>
</evidence>
<evidence type="ECO:0000256" key="13">
    <source>
        <dbReference type="RuleBase" id="RU004196"/>
    </source>
</evidence>
<feature type="domain" description="ATP-dependent DNA ligase family profile" evidence="14">
    <location>
        <begin position="326"/>
        <end position="448"/>
    </location>
</feature>
<dbReference type="Gene3D" id="2.40.50.140">
    <property type="entry name" value="Nucleic acid-binding proteins"/>
    <property type="match status" value="1"/>
</dbReference>
<evidence type="ECO:0000259" key="14">
    <source>
        <dbReference type="PROSITE" id="PS50160"/>
    </source>
</evidence>
<dbReference type="NCBIfam" id="TIGR00574">
    <property type="entry name" value="dnl1"/>
    <property type="match status" value="1"/>
</dbReference>
<dbReference type="SUPFAM" id="SSF50249">
    <property type="entry name" value="Nucleic acid-binding proteins"/>
    <property type="match status" value="1"/>
</dbReference>
<evidence type="ECO:0000256" key="11">
    <source>
        <dbReference type="ARBA" id="ARBA00023306"/>
    </source>
</evidence>
<dbReference type="InterPro" id="IPR000977">
    <property type="entry name" value="DNA_ligase_ATP-dep"/>
</dbReference>
<dbReference type="GO" id="GO:0003910">
    <property type="term" value="F:DNA ligase (ATP) activity"/>
    <property type="evidence" value="ECO:0007669"/>
    <property type="project" value="UniProtKB-EC"/>
</dbReference>
<dbReference type="InterPro" id="IPR012308">
    <property type="entry name" value="DNA_ligase_ATP-dep_N"/>
</dbReference>
<dbReference type="AlphaFoldDB" id="A0A1F7WZJ9"/>
<organism evidence="15 16">
    <name type="scientific">Candidatus Woesebacteria bacterium RBG_13_36_22</name>
    <dbReference type="NCBI Taxonomy" id="1802478"/>
    <lineage>
        <taxon>Bacteria</taxon>
        <taxon>Candidatus Woeseibacteriota</taxon>
    </lineage>
</organism>
<dbReference type="PANTHER" id="PTHR45674">
    <property type="entry name" value="DNA LIGASE 1/3 FAMILY MEMBER"/>
    <property type="match status" value="1"/>
</dbReference>
<protein>
    <recommendedName>
        <fullName evidence="2">DNA ligase (ATP)</fullName>
        <ecNumber evidence="2">6.5.1.1</ecNumber>
    </recommendedName>
</protein>
<keyword evidence="6" id="KW-0547">Nucleotide-binding</keyword>
<keyword evidence="11" id="KW-0131">Cell cycle</keyword>
<evidence type="ECO:0000313" key="15">
    <source>
        <dbReference type="EMBL" id="OGM08073.1"/>
    </source>
</evidence>
<dbReference type="Pfam" id="PF04679">
    <property type="entry name" value="DNA_ligase_A_C"/>
    <property type="match status" value="1"/>
</dbReference>
<evidence type="ECO:0000256" key="2">
    <source>
        <dbReference type="ARBA" id="ARBA00012727"/>
    </source>
</evidence>
<dbReference type="SUPFAM" id="SSF117018">
    <property type="entry name" value="ATP-dependent DNA ligase DNA-binding domain"/>
    <property type="match status" value="1"/>
</dbReference>
<evidence type="ECO:0000256" key="9">
    <source>
        <dbReference type="ARBA" id="ARBA00023172"/>
    </source>
</evidence>
<proteinExistence type="inferred from homology"/>
<dbReference type="EMBL" id="MGFQ01000058">
    <property type="protein sequence ID" value="OGM08073.1"/>
    <property type="molecule type" value="Genomic_DNA"/>
</dbReference>
<keyword evidence="3" id="KW-0436">Ligase</keyword>
<evidence type="ECO:0000256" key="3">
    <source>
        <dbReference type="ARBA" id="ARBA00022598"/>
    </source>
</evidence>
<dbReference type="InterPro" id="IPR012310">
    <property type="entry name" value="DNA_ligase_ATP-dep_cent"/>
</dbReference>
<keyword evidence="9" id="KW-0233">DNA recombination</keyword>
<accession>A0A1F7WZJ9</accession>
<dbReference type="GO" id="GO:0006310">
    <property type="term" value="P:DNA recombination"/>
    <property type="evidence" value="ECO:0007669"/>
    <property type="project" value="UniProtKB-KW"/>
</dbReference>
<dbReference type="GO" id="GO:0051301">
    <property type="term" value="P:cell division"/>
    <property type="evidence" value="ECO:0007669"/>
    <property type="project" value="UniProtKB-KW"/>
</dbReference>
<dbReference type="Pfam" id="PF01068">
    <property type="entry name" value="DNA_ligase_A_M"/>
    <property type="match status" value="1"/>
</dbReference>
<evidence type="ECO:0000256" key="1">
    <source>
        <dbReference type="ARBA" id="ARBA00007572"/>
    </source>
</evidence>
<keyword evidence="10" id="KW-0234">DNA repair</keyword>
<evidence type="ECO:0000256" key="12">
    <source>
        <dbReference type="ARBA" id="ARBA00034003"/>
    </source>
</evidence>